<dbReference type="InterPro" id="IPR011129">
    <property type="entry name" value="CSD"/>
</dbReference>
<evidence type="ECO:0000259" key="2">
    <source>
        <dbReference type="PROSITE" id="PS51857"/>
    </source>
</evidence>
<comment type="caution">
    <text evidence="3">The sequence shown here is derived from an EMBL/GenBank/DDBJ whole genome shotgun (WGS) entry which is preliminary data.</text>
</comment>
<dbReference type="InterPro" id="IPR012340">
    <property type="entry name" value="NA-bd_OB-fold"/>
</dbReference>
<evidence type="ECO:0000313" key="4">
    <source>
        <dbReference type="Proteomes" id="UP001642900"/>
    </source>
</evidence>
<feature type="domain" description="CSD" evidence="2">
    <location>
        <begin position="91"/>
        <end position="156"/>
    </location>
</feature>
<feature type="domain" description="CSD" evidence="2">
    <location>
        <begin position="1"/>
        <end position="61"/>
    </location>
</feature>
<dbReference type="Proteomes" id="UP001642900">
    <property type="component" value="Unassembled WGS sequence"/>
</dbReference>
<name>A0A6G4WFR6_9HYPH</name>
<evidence type="ECO:0000313" key="3">
    <source>
        <dbReference type="EMBL" id="NGO52970.1"/>
    </source>
</evidence>
<dbReference type="PRINTS" id="PR00050">
    <property type="entry name" value="COLDSHOCK"/>
</dbReference>
<dbReference type="PROSITE" id="PS51857">
    <property type="entry name" value="CSD_2"/>
    <property type="match status" value="2"/>
</dbReference>
<comment type="subcellular location">
    <subcellularLocation>
        <location evidence="1">Cytoplasm</location>
    </subcellularLocation>
</comment>
<sequence>MLWFNAQKGFGFVKLADGSDAYLHISKLQASGHAEVSEGMLLRVRTEAGPKGPQVAQVITVSGGTERASSTGRRDRVAPKGVTRPEVPELESPGAVKWYNAAKGFGFISLEDSGRDVFVHATALTRSGLVGLDEGQKVIVRYARGQKGLEARAIHPA</sequence>
<dbReference type="CDD" id="cd04458">
    <property type="entry name" value="CSP_CDS"/>
    <property type="match status" value="2"/>
</dbReference>
<dbReference type="GO" id="GO:0003676">
    <property type="term" value="F:nucleic acid binding"/>
    <property type="evidence" value="ECO:0007669"/>
    <property type="project" value="InterPro"/>
</dbReference>
<dbReference type="AlphaFoldDB" id="A0A6G4WFR6"/>
<dbReference type="SMART" id="SM00357">
    <property type="entry name" value="CSP"/>
    <property type="match status" value="2"/>
</dbReference>
<protein>
    <submittedName>
        <fullName evidence="3">Cold shock domain-containing protein</fullName>
    </submittedName>
</protein>
<reference evidence="3 4" key="1">
    <citation type="submission" date="2020-02" db="EMBL/GenBank/DDBJ databases">
        <title>Genome sequence of strain CCNWXJ40-4.</title>
        <authorList>
            <person name="Gao J."/>
            <person name="Sun J."/>
        </authorList>
    </citation>
    <scope>NUCLEOTIDE SEQUENCE [LARGE SCALE GENOMIC DNA]</scope>
    <source>
        <strain evidence="3 4">CCNWXJ 40-4</strain>
    </source>
</reference>
<dbReference type="GO" id="GO:0005829">
    <property type="term" value="C:cytosol"/>
    <property type="evidence" value="ECO:0007669"/>
    <property type="project" value="UniProtKB-ARBA"/>
</dbReference>
<dbReference type="InterPro" id="IPR002059">
    <property type="entry name" value="CSP_DNA-bd"/>
</dbReference>
<dbReference type="PROSITE" id="PS00352">
    <property type="entry name" value="CSD_1"/>
    <property type="match status" value="1"/>
</dbReference>
<dbReference type="PANTHER" id="PTHR11544">
    <property type="entry name" value="COLD SHOCK DOMAIN CONTAINING PROTEINS"/>
    <property type="match status" value="1"/>
</dbReference>
<proteinExistence type="predicted"/>
<dbReference type="InterPro" id="IPR019844">
    <property type="entry name" value="CSD_CS"/>
</dbReference>
<keyword evidence="4" id="KW-1185">Reference proteome</keyword>
<gene>
    <name evidence="3" type="ORF">G6N73_17630</name>
</gene>
<evidence type="ECO:0000256" key="1">
    <source>
        <dbReference type="RuleBase" id="RU000408"/>
    </source>
</evidence>
<dbReference type="Pfam" id="PF00313">
    <property type="entry name" value="CSD"/>
    <property type="match status" value="2"/>
</dbReference>
<dbReference type="EMBL" id="JAAKZF010000025">
    <property type="protein sequence ID" value="NGO52970.1"/>
    <property type="molecule type" value="Genomic_DNA"/>
</dbReference>
<organism evidence="3 4">
    <name type="scientific">Allomesorhizobium camelthorni</name>
    <dbReference type="NCBI Taxonomy" id="475069"/>
    <lineage>
        <taxon>Bacteria</taxon>
        <taxon>Pseudomonadati</taxon>
        <taxon>Pseudomonadota</taxon>
        <taxon>Alphaproteobacteria</taxon>
        <taxon>Hyphomicrobiales</taxon>
        <taxon>Phyllobacteriaceae</taxon>
        <taxon>Allomesorhizobium</taxon>
    </lineage>
</organism>
<dbReference type="SUPFAM" id="SSF50249">
    <property type="entry name" value="Nucleic acid-binding proteins"/>
    <property type="match status" value="2"/>
</dbReference>
<dbReference type="Gene3D" id="2.40.50.140">
    <property type="entry name" value="Nucleic acid-binding proteins"/>
    <property type="match status" value="2"/>
</dbReference>
<accession>A0A6G4WFR6</accession>
<dbReference type="InterPro" id="IPR050181">
    <property type="entry name" value="Cold_shock_domain"/>
</dbReference>